<dbReference type="PANTHER" id="PTHR43156:SF2">
    <property type="entry name" value="STAGE II SPORULATION PROTEIN E"/>
    <property type="match status" value="1"/>
</dbReference>
<dbReference type="CDD" id="cd00130">
    <property type="entry name" value="PAS"/>
    <property type="match status" value="1"/>
</dbReference>
<dbReference type="SMART" id="SM00065">
    <property type="entry name" value="GAF"/>
    <property type="match status" value="2"/>
</dbReference>
<feature type="domain" description="PPM-type phosphatase" evidence="4">
    <location>
        <begin position="1111"/>
        <end position="1367"/>
    </location>
</feature>
<dbReference type="NCBIfam" id="TIGR00229">
    <property type="entry name" value="sensory_box"/>
    <property type="match status" value="1"/>
</dbReference>
<dbReference type="EMBL" id="CP002299">
    <property type="protein sequence ID" value="ADP79239.1"/>
    <property type="molecule type" value="Genomic_DNA"/>
</dbReference>
<dbReference type="InterPro" id="IPR013656">
    <property type="entry name" value="PAS_4"/>
</dbReference>
<dbReference type="InParanoid" id="E3J161"/>
<dbReference type="InterPro" id="IPR052016">
    <property type="entry name" value="Bact_Sigma-Reg"/>
</dbReference>
<proteinExistence type="predicted"/>
<dbReference type="eggNOG" id="COG2208">
    <property type="taxonomic scope" value="Bacteria"/>
</dbReference>
<dbReference type="STRING" id="298654.FraEuI1c_1167"/>
<dbReference type="InterPro" id="IPR036890">
    <property type="entry name" value="HATPase_C_sf"/>
</dbReference>
<dbReference type="Proteomes" id="UP000002484">
    <property type="component" value="Chromosome"/>
</dbReference>
<feature type="compositionally biased region" description="Pro residues" evidence="2">
    <location>
        <begin position="41"/>
        <end position="50"/>
    </location>
</feature>
<dbReference type="InterPro" id="IPR029016">
    <property type="entry name" value="GAF-like_dom_sf"/>
</dbReference>
<feature type="compositionally biased region" description="Gly residues" evidence="2">
    <location>
        <begin position="113"/>
        <end position="124"/>
    </location>
</feature>
<dbReference type="SUPFAM" id="SSF55874">
    <property type="entry name" value="ATPase domain of HSP90 chaperone/DNA topoisomerase II/histidine kinase"/>
    <property type="match status" value="1"/>
</dbReference>
<name>E3J161_PSEI1</name>
<dbReference type="Pfam" id="PF07228">
    <property type="entry name" value="SpoIIE"/>
    <property type="match status" value="1"/>
</dbReference>
<feature type="compositionally biased region" description="Pro residues" evidence="2">
    <location>
        <begin position="332"/>
        <end position="372"/>
    </location>
</feature>
<evidence type="ECO:0000313" key="6">
    <source>
        <dbReference type="Proteomes" id="UP000002484"/>
    </source>
</evidence>
<feature type="compositionally biased region" description="Acidic residues" evidence="2">
    <location>
        <begin position="928"/>
        <end position="938"/>
    </location>
</feature>
<dbReference type="InterPro" id="IPR035965">
    <property type="entry name" value="PAS-like_dom_sf"/>
</dbReference>
<feature type="domain" description="GAF" evidence="3">
    <location>
        <begin position="881"/>
        <end position="1092"/>
    </location>
</feature>
<dbReference type="InterPro" id="IPR013655">
    <property type="entry name" value="PAS_fold_3"/>
</dbReference>
<dbReference type="SUPFAM" id="SSF55781">
    <property type="entry name" value="GAF domain-like"/>
    <property type="match status" value="2"/>
</dbReference>
<dbReference type="Gene3D" id="3.30.450.40">
    <property type="match status" value="2"/>
</dbReference>
<dbReference type="Pfam" id="PF08447">
    <property type="entry name" value="PAS_3"/>
    <property type="match status" value="1"/>
</dbReference>
<feature type="region of interest" description="Disordered" evidence="2">
    <location>
        <begin position="1"/>
        <end position="144"/>
    </location>
</feature>
<dbReference type="HOGENOM" id="CLU_004207_0_0_11"/>
<feature type="compositionally biased region" description="Low complexity" evidence="2">
    <location>
        <begin position="172"/>
        <end position="193"/>
    </location>
</feature>
<feature type="region of interest" description="Disordered" evidence="2">
    <location>
        <begin position="914"/>
        <end position="941"/>
    </location>
</feature>
<feature type="compositionally biased region" description="Low complexity" evidence="2">
    <location>
        <begin position="259"/>
        <end position="288"/>
    </location>
</feature>
<dbReference type="InterPro" id="IPR036457">
    <property type="entry name" value="PPM-type-like_dom_sf"/>
</dbReference>
<dbReference type="Gene3D" id="3.30.450.20">
    <property type="entry name" value="PAS domain"/>
    <property type="match status" value="2"/>
</dbReference>
<keyword evidence="1" id="KW-0378">Hydrolase</keyword>
<feature type="domain" description="GAF" evidence="3">
    <location>
        <begin position="680"/>
        <end position="833"/>
    </location>
</feature>
<evidence type="ECO:0000256" key="2">
    <source>
        <dbReference type="SAM" id="MobiDB-lite"/>
    </source>
</evidence>
<dbReference type="Pfam" id="PF08448">
    <property type="entry name" value="PAS_4"/>
    <property type="match status" value="1"/>
</dbReference>
<keyword evidence="6" id="KW-1185">Reference proteome</keyword>
<dbReference type="Gene3D" id="3.60.40.10">
    <property type="entry name" value="PPM-type phosphatase domain"/>
    <property type="match status" value="1"/>
</dbReference>
<dbReference type="InterPro" id="IPR003018">
    <property type="entry name" value="GAF"/>
</dbReference>
<feature type="compositionally biased region" description="Polar residues" evidence="2">
    <location>
        <begin position="62"/>
        <end position="71"/>
    </location>
</feature>
<protein>
    <submittedName>
        <fullName evidence="5">Putative PAS/PAC sensor protein</fullName>
    </submittedName>
</protein>
<sequence>MTPSSAAEPSGRPPAGPTGGYASPYPDHGYGAPEDNDPRPGAAPWPPAPPAGAHDWDDRNWSGGQDWSTSAVWPPAATARTEPGHQAGAAQPPVGSPYQDPGGPRGYDTANGSHGGVLGNGAHGDGSPAANAGAGGDAYGASATTYSDGAYANGAYGDGPYANGAYRDAGYGGYDRAPYGGQSQDDGYGGYPASAPPAGYPGYEPSGYDRGDQGAGGYGPGYGGFEVGGPSVGGSGVGGPGVGGSSVGGAPSAGGPGYGAAPADGYGAAPAGSPGYGAAPAAPGPGAARQAYGQNPYGPTARHTGSVPLAEPSSRPAGSEQARSGPPGLATTPPPQPPSYPPGEAPPFAGPTPPPAPVSTPPPPPPAPPAPPSANATAGPGGQPSPAPAAAAPGGAPGAGGALPTSAAVAETLFTRAPIALAFHDAAGRYVRVNDVLARLNGRTVAEHIGRTAPELLGEIGHELANLLGRALRSGEPVGDLEMSVATGAGGPTQTWQASWYPVPGPGGAPLGAVFVAIDVSARRDAEQDAARERERTRVLAEAAGADVLRAGPDGTFDADLPRWRAFTGQRRAQSDGFGWIDAVHPADRDAVRRAWQTALDRGESFEAEFRVLGSDGAERVLSARALTGTTGGEWVGALTDVTDLRAAEAAAEAAAGRVRAATDRVEQIQRVTSALARAVTSEDVVSVVMEAGRVLGASGRGVALIDDARETLVFRALAGYSADHTARWSRIGLGAVHPAAEVVRGRRPLFLTTREELTARWPVPDLVAAVNAADDRSWALLPLATGDTPVGVLLFGFPTAREFSLDERGYLELLADQCALAFERAELFESALAQAAAGRVAQENTAAARAAADRAARRLGVLATVSAAVAAGVGPAPASTPDRALRALSEAAVGELADACAVYLLADPTAEQPAVADGSPVRADGSGDTEPDGDEESASVVPAPELVRVAATVPTGAAALPRPRPLRWPAASAVGRALATGQPQLAVLRDAAADPAQTGPSGDGPSSERVLSSVQTLAAPATDELRWARRAGASTIAAAPILRGGRAIGVVTLAALGDRQPLAEADLAMVGELAARAADAVDRAELAAAAAPAALAASRRAAARSLTPAGLAVVARHRPGEGGVSWDWFDVIDLGAGRAALAIGNIAGGDAAAAVMDALRASVRACARLDLPPHEVITLLDGVLGDLAVEGRQADGADEPDQAGGSPGAGGPADLPVQLATCIYAIVETDSGRVTLASAGHPPPLVVAPDGLVSRLYMEVGPALGSRRDDVKEYVVRLGPDWLLALFTDGLVAAGGRELDAGVSQLAGALARSGVPLPELADEAFALLGPTAGATVETVTRAGAEPVGGPAEEPVSVDAALLVARLPAAPPPGATVEIPVDGGAADLATARAAARAALADWALPADALETTVLVLSELVGNAVAHGRAPIDARVRRLADRVVVEVADGGGRLPRRRHAGVEDEAGRGLDLVATLADRWGARPSADGKVVWAEIGPAAFTAGQSG</sequence>
<dbReference type="Pfam" id="PF13185">
    <property type="entry name" value="GAF_2"/>
    <property type="match status" value="1"/>
</dbReference>
<accession>E3J161</accession>
<dbReference type="GO" id="GO:0016791">
    <property type="term" value="F:phosphatase activity"/>
    <property type="evidence" value="ECO:0007669"/>
    <property type="project" value="TreeGrafter"/>
</dbReference>
<dbReference type="SUPFAM" id="SSF55785">
    <property type="entry name" value="PYP-like sensor domain (PAS domain)"/>
    <property type="match status" value="2"/>
</dbReference>
<dbReference type="CDD" id="cd16936">
    <property type="entry name" value="HATPase_RsbW-like"/>
    <property type="match status" value="1"/>
</dbReference>
<dbReference type="InterPro" id="IPR003594">
    <property type="entry name" value="HATPase_dom"/>
</dbReference>
<reference evidence="5 6" key="1">
    <citation type="submission" date="2010-10" db="EMBL/GenBank/DDBJ databases">
        <title>Complete sequence of Frankia sp. EuI1c.</title>
        <authorList>
            <consortium name="US DOE Joint Genome Institute"/>
            <person name="Lucas S."/>
            <person name="Copeland A."/>
            <person name="Lapidus A."/>
            <person name="Cheng J.-F."/>
            <person name="Bruce D."/>
            <person name="Goodwin L."/>
            <person name="Pitluck S."/>
            <person name="Chertkov O."/>
            <person name="Detter J.C."/>
            <person name="Han C."/>
            <person name="Tapia R."/>
            <person name="Land M."/>
            <person name="Hauser L."/>
            <person name="Jeffries C."/>
            <person name="Kyrpides N."/>
            <person name="Ivanova N."/>
            <person name="Mikhailova N."/>
            <person name="Beauchemin N."/>
            <person name="Sen A."/>
            <person name="Sur S.A."/>
            <person name="Gtari M."/>
            <person name="Wall L."/>
            <person name="Tisa L."/>
            <person name="Woyke T."/>
        </authorList>
    </citation>
    <scope>NUCLEOTIDE SEQUENCE [LARGE SCALE GENOMIC DNA]</scope>
    <source>
        <strain evidence="6">DSM 45817 / CECT 9037 / EuI1c</strain>
    </source>
</reference>
<dbReference type="KEGG" id="fri:FraEuI1c_1167"/>
<dbReference type="Pfam" id="PF01590">
    <property type="entry name" value="GAF"/>
    <property type="match status" value="1"/>
</dbReference>
<dbReference type="Gene3D" id="3.30.565.10">
    <property type="entry name" value="Histidine kinase-like ATPase, C-terminal domain"/>
    <property type="match status" value="1"/>
</dbReference>
<dbReference type="PANTHER" id="PTHR43156">
    <property type="entry name" value="STAGE II SPORULATION PROTEIN E-RELATED"/>
    <property type="match status" value="1"/>
</dbReference>
<evidence type="ECO:0000259" key="4">
    <source>
        <dbReference type="SMART" id="SM00331"/>
    </source>
</evidence>
<organism evidence="5 6">
    <name type="scientific">Pseudofrankia inefficax (strain DSM 45817 / CECT 9037 / DDB 130130 / EuI1c)</name>
    <name type="common">Frankia inefficax</name>
    <dbReference type="NCBI Taxonomy" id="298654"/>
    <lineage>
        <taxon>Bacteria</taxon>
        <taxon>Bacillati</taxon>
        <taxon>Actinomycetota</taxon>
        <taxon>Actinomycetes</taxon>
        <taxon>Frankiales</taxon>
        <taxon>Frankiaceae</taxon>
        <taxon>Pseudofrankia</taxon>
    </lineage>
</organism>
<evidence type="ECO:0000313" key="5">
    <source>
        <dbReference type="EMBL" id="ADP79239.1"/>
    </source>
</evidence>
<evidence type="ECO:0000259" key="3">
    <source>
        <dbReference type="SMART" id="SM00065"/>
    </source>
</evidence>
<evidence type="ECO:0000256" key="1">
    <source>
        <dbReference type="ARBA" id="ARBA00022801"/>
    </source>
</evidence>
<dbReference type="eggNOG" id="COG2203">
    <property type="taxonomic scope" value="Bacteria"/>
</dbReference>
<dbReference type="InterPro" id="IPR001932">
    <property type="entry name" value="PPM-type_phosphatase-like_dom"/>
</dbReference>
<feature type="region of interest" description="Disordered" evidence="2">
    <location>
        <begin position="172"/>
        <end position="402"/>
    </location>
</feature>
<dbReference type="InterPro" id="IPR000014">
    <property type="entry name" value="PAS"/>
</dbReference>
<gene>
    <name evidence="5" type="ordered locus">FraEuI1c_1167</name>
</gene>
<dbReference type="SMART" id="SM00331">
    <property type="entry name" value="PP2C_SIG"/>
    <property type="match status" value="1"/>
</dbReference>
<dbReference type="RefSeq" id="WP_013422360.1">
    <property type="nucleotide sequence ID" value="NC_014666.1"/>
</dbReference>
<dbReference type="Pfam" id="PF13581">
    <property type="entry name" value="HATPase_c_2"/>
    <property type="match status" value="1"/>
</dbReference>
<feature type="compositionally biased region" description="Gly residues" evidence="2">
    <location>
        <begin position="213"/>
        <end position="258"/>
    </location>
</feature>